<dbReference type="EMBL" id="KQ235435">
    <property type="protein sequence ID" value="KMZ98995.1"/>
    <property type="molecule type" value="Genomic_DNA"/>
</dbReference>
<evidence type="ECO:0000256" key="1">
    <source>
        <dbReference type="SAM" id="Phobius"/>
    </source>
</evidence>
<accession>A0A0J9TSU6</accession>
<keyword evidence="1" id="KW-0472">Membrane</keyword>
<proteinExistence type="predicted"/>
<dbReference type="Proteomes" id="UP000053239">
    <property type="component" value="Unassembled WGS sequence"/>
</dbReference>
<dbReference type="AlphaFoldDB" id="A0A0J9TSU6"/>
<feature type="transmembrane region" description="Helical" evidence="1">
    <location>
        <begin position="229"/>
        <end position="247"/>
    </location>
</feature>
<protein>
    <recommendedName>
        <fullName evidence="4">Variable surface protein Vir35</fullName>
    </recommendedName>
</protein>
<keyword evidence="1" id="KW-0812">Transmembrane</keyword>
<evidence type="ECO:0000313" key="3">
    <source>
        <dbReference type="Proteomes" id="UP000053239"/>
    </source>
</evidence>
<feature type="transmembrane region" description="Helical" evidence="1">
    <location>
        <begin position="162"/>
        <end position="183"/>
    </location>
</feature>
<gene>
    <name evidence="2" type="ORF">PVNG_03834</name>
</gene>
<keyword evidence="1" id="KW-1133">Transmembrane helix</keyword>
<reference evidence="2 3" key="1">
    <citation type="submission" date="2011-09" db="EMBL/GenBank/DDBJ databases">
        <title>The Genome Sequence of Plasmodium vivax North Korean.</title>
        <authorList>
            <consortium name="The Broad Institute Genome Sequencing Platform"/>
            <consortium name="The Broad Institute Genome Sequencing Center for Infectious Disease"/>
            <person name="Neafsey D."/>
            <person name="Carlton J."/>
            <person name="Barnwell J."/>
            <person name="Collins W."/>
            <person name="Escalante A."/>
            <person name="Mullikin J."/>
            <person name="Saul A."/>
            <person name="Guigo R."/>
            <person name="Camara F."/>
            <person name="Young S.K."/>
            <person name="Zeng Q."/>
            <person name="Gargeya S."/>
            <person name="Fitzgerald M."/>
            <person name="Haas B."/>
            <person name="Abouelleil A."/>
            <person name="Alvarado L."/>
            <person name="Arachchi H.M."/>
            <person name="Berlin A."/>
            <person name="Brown A."/>
            <person name="Chapman S.B."/>
            <person name="Chen Z."/>
            <person name="Dunbar C."/>
            <person name="Freedman E."/>
            <person name="Gearin G."/>
            <person name="Gellesch M."/>
            <person name="Goldberg J."/>
            <person name="Griggs A."/>
            <person name="Gujja S."/>
            <person name="Heiman D."/>
            <person name="Howarth C."/>
            <person name="Larson L."/>
            <person name="Lui A."/>
            <person name="MacDonald P.J.P."/>
            <person name="Montmayeur A."/>
            <person name="Murphy C."/>
            <person name="Neiman D."/>
            <person name="Pearson M."/>
            <person name="Priest M."/>
            <person name="Roberts A."/>
            <person name="Saif S."/>
            <person name="Shea T."/>
            <person name="Shenoy N."/>
            <person name="Sisk P."/>
            <person name="Stolte C."/>
            <person name="Sykes S."/>
            <person name="Wortman J."/>
            <person name="Nusbaum C."/>
            <person name="Birren B."/>
        </authorList>
    </citation>
    <scope>NUCLEOTIDE SEQUENCE [LARGE SCALE GENOMIC DNA]</scope>
    <source>
        <strain evidence="2 3">North Korean</strain>
    </source>
</reference>
<sequence>MMLLRNYNFKGKIKHLLLFNIVTFIILIWIYDQNNVHFFGTYLEKKFNIDRTLNACYNRLLAKHGTQKNENYKRQQQNLYDHKMNKIIKEDNSNYEYLKKGLNDLDSYKKDYQRRYNQKKGLARLDCYYEKKIFDKIDYIYDLEKRMRNDKKTYKKYIYRKFAIPFIIFALLPFLGLIVPILFGGKEPKNRIVKWTTHTCKYDQEGYCKLGFIHFTKEQIKAIDSLNWIISYTLLMIVILVVIYTFIKLLKYEKLKAGKGKMCVKEYCRFCKSLFI</sequence>
<evidence type="ECO:0008006" key="4">
    <source>
        <dbReference type="Google" id="ProtNLM"/>
    </source>
</evidence>
<dbReference type="Pfam" id="PF12420">
    <property type="entry name" value="DUF3671"/>
    <property type="match status" value="1"/>
</dbReference>
<name>A0A0J9TSU6_PLAVI</name>
<dbReference type="InterPro" id="IPR022139">
    <property type="entry name" value="Fam-L/Fam-M-like_plasmodium"/>
</dbReference>
<feature type="transmembrane region" description="Helical" evidence="1">
    <location>
        <begin position="12"/>
        <end position="31"/>
    </location>
</feature>
<evidence type="ECO:0000313" key="2">
    <source>
        <dbReference type="EMBL" id="KMZ98995.1"/>
    </source>
</evidence>
<organism evidence="2 3">
    <name type="scientific">Plasmodium vivax North Korean</name>
    <dbReference type="NCBI Taxonomy" id="1035514"/>
    <lineage>
        <taxon>Eukaryota</taxon>
        <taxon>Sar</taxon>
        <taxon>Alveolata</taxon>
        <taxon>Apicomplexa</taxon>
        <taxon>Aconoidasida</taxon>
        <taxon>Haemosporida</taxon>
        <taxon>Plasmodiidae</taxon>
        <taxon>Plasmodium</taxon>
        <taxon>Plasmodium (Plasmodium)</taxon>
    </lineage>
</organism>